<organism evidence="1 2">
    <name type="scientific">Listeria fleischmannii</name>
    <dbReference type="NCBI Taxonomy" id="1069827"/>
    <lineage>
        <taxon>Bacteria</taxon>
        <taxon>Bacillati</taxon>
        <taxon>Bacillota</taxon>
        <taxon>Bacilli</taxon>
        <taxon>Bacillales</taxon>
        <taxon>Listeriaceae</taxon>
        <taxon>Listeria</taxon>
    </lineage>
</organism>
<dbReference type="Pfam" id="PF11313">
    <property type="entry name" value="DUF3116"/>
    <property type="match status" value="1"/>
</dbReference>
<dbReference type="AlphaFoldDB" id="A0A841YEN8"/>
<proteinExistence type="predicted"/>
<dbReference type="Gene3D" id="1.10.10.10">
    <property type="entry name" value="Winged helix-like DNA-binding domain superfamily/Winged helix DNA-binding domain"/>
    <property type="match status" value="1"/>
</dbReference>
<dbReference type="EMBL" id="JAARPY010000006">
    <property type="protein sequence ID" value="MBC1398700.1"/>
    <property type="molecule type" value="Genomic_DNA"/>
</dbReference>
<evidence type="ECO:0000313" key="1">
    <source>
        <dbReference type="EMBL" id="MBC1398700.1"/>
    </source>
</evidence>
<accession>A0A841YEN8</accession>
<dbReference type="InterPro" id="IPR036388">
    <property type="entry name" value="WH-like_DNA-bd_sf"/>
</dbReference>
<gene>
    <name evidence="1" type="ORF">HB844_07460</name>
</gene>
<dbReference type="SUPFAM" id="SSF46785">
    <property type="entry name" value="Winged helix' DNA-binding domain"/>
    <property type="match status" value="1"/>
</dbReference>
<comment type="caution">
    <text evidence="1">The sequence shown here is derived from an EMBL/GenBank/DDBJ whole genome shotgun (WGS) entry which is preliminary data.</text>
</comment>
<dbReference type="RefSeq" id="WP_007544938.1">
    <property type="nucleotide sequence ID" value="NZ_JAARPY010000006.1"/>
</dbReference>
<dbReference type="Proteomes" id="UP000571128">
    <property type="component" value="Unassembled WGS sequence"/>
</dbReference>
<reference evidence="1 2" key="1">
    <citation type="submission" date="2020-03" db="EMBL/GenBank/DDBJ databases">
        <title>Soil Listeria distribution.</title>
        <authorList>
            <person name="Liao J."/>
            <person name="Wiedmann M."/>
        </authorList>
    </citation>
    <scope>NUCLEOTIDE SEQUENCE [LARGE SCALE GENOMIC DNA]</scope>
    <source>
        <strain evidence="1 2">FSL L7-1645</strain>
    </source>
</reference>
<protein>
    <submittedName>
        <fullName evidence="1">DUF3116 family protein</fullName>
    </submittedName>
</protein>
<sequence length="102" mass="11907">MDGYVYAHILRILNYLECQCLTMNHLQQELTKIESETHLSKNHILEVLYKLEEYGYVLRAYGKRDTSYHITTKGKNLMARIKKNTSLQKLGENGVIPFKSKS</sequence>
<name>A0A841YEN8_9LIST</name>
<evidence type="ECO:0000313" key="2">
    <source>
        <dbReference type="Proteomes" id="UP000571128"/>
    </source>
</evidence>
<dbReference type="InterPro" id="IPR021464">
    <property type="entry name" value="DUF3116"/>
</dbReference>
<dbReference type="InterPro" id="IPR036390">
    <property type="entry name" value="WH_DNA-bd_sf"/>
</dbReference>